<dbReference type="PANTHER" id="PTHR48022">
    <property type="entry name" value="PLASTIDIC GLUCOSE TRANSPORTER 4"/>
    <property type="match status" value="1"/>
</dbReference>
<dbReference type="GO" id="GO:0005351">
    <property type="term" value="F:carbohydrate:proton symporter activity"/>
    <property type="evidence" value="ECO:0007669"/>
    <property type="project" value="TreeGrafter"/>
</dbReference>
<gene>
    <name evidence="11" type="ORF">TRICI_006196</name>
</gene>
<feature type="region of interest" description="Disordered" evidence="8">
    <location>
        <begin position="490"/>
        <end position="524"/>
    </location>
</feature>
<evidence type="ECO:0000256" key="8">
    <source>
        <dbReference type="SAM" id="MobiDB-lite"/>
    </source>
</evidence>
<keyword evidence="12" id="KW-1185">Reference proteome</keyword>
<feature type="compositionally biased region" description="Acidic residues" evidence="8">
    <location>
        <begin position="515"/>
        <end position="524"/>
    </location>
</feature>
<evidence type="ECO:0000256" key="3">
    <source>
        <dbReference type="ARBA" id="ARBA00022448"/>
    </source>
</evidence>
<dbReference type="FunFam" id="1.20.1250.20:FF:000026">
    <property type="entry name" value="MFS quinate transporter QutD"/>
    <property type="match status" value="1"/>
</dbReference>
<sequence length="524" mass="57928">MQFPKIYNTYFVAMTATIGGALFGFDISSMSATIGTEQYTTYFNNPDSTQQGGITAAMPGGSFVGSLLAGFVCDRIGRKSTIQFSCILWLIGSILCCAAQNVAMLVVGRFVNGLCVGFTSSQVPVYLAEISRHSVRGKVIVIQQLAIEWGILIMYYLGYGLSYIQGTASFRILWGLQMIPALILILMMPMLPESPRWLASKDQWDECTEILANVHAKGDREDPAVIAEVLEIREIVELESGYGKGSYLALLNKRNWKRTIVGVMAQVNQQLSGANVMMYYVVYVFQMAGLSGEVNLIASSVQYIVMVVFTTPTMFYIDKIGRRPLLLGGSMGMAVFIFIVGGLLATYGKYIPSVGDNDNIHITLEGQFGPSRGVLVCSYLFTMVYALTLAPVCWVYAPEVFPLYIRSKGMAVATAGNWAMNFALAYYVPPAMDNIGYKTFIIFGVFCVAMFIHMFLTFPETAQKTLEEIDELFSPGAPWAWKTRVGNSRISQEEEEIRRGDPEKSTASNHIENSTSDEDVVQRI</sequence>
<dbReference type="Gene3D" id="1.20.1250.20">
    <property type="entry name" value="MFS general substrate transporter like domains"/>
    <property type="match status" value="1"/>
</dbReference>
<comment type="similarity">
    <text evidence="2 7">Belongs to the major facilitator superfamily. Sugar transporter (TC 2.A.1.1) family.</text>
</comment>
<dbReference type="InterPro" id="IPR005828">
    <property type="entry name" value="MFS_sugar_transport-like"/>
</dbReference>
<feature type="transmembrane region" description="Helical" evidence="9">
    <location>
        <begin position="435"/>
        <end position="456"/>
    </location>
</feature>
<dbReference type="PROSITE" id="PS50850">
    <property type="entry name" value="MFS"/>
    <property type="match status" value="1"/>
</dbReference>
<evidence type="ECO:0000313" key="11">
    <source>
        <dbReference type="EMBL" id="KAA8900550.1"/>
    </source>
</evidence>
<comment type="caution">
    <text evidence="11">The sequence shown here is derived from an EMBL/GenBank/DDBJ whole genome shotgun (WGS) entry which is preliminary data.</text>
</comment>
<dbReference type="InterPro" id="IPR005829">
    <property type="entry name" value="Sugar_transporter_CS"/>
</dbReference>
<feature type="transmembrane region" description="Helical" evidence="9">
    <location>
        <begin position="12"/>
        <end position="34"/>
    </location>
</feature>
<accession>A0A642UM32</accession>
<dbReference type="InterPro" id="IPR050360">
    <property type="entry name" value="MFS_Sugar_Transporters"/>
</dbReference>
<feature type="transmembrane region" description="Helical" evidence="9">
    <location>
        <begin position="54"/>
        <end position="72"/>
    </location>
</feature>
<feature type="transmembrane region" description="Helical" evidence="9">
    <location>
        <begin position="84"/>
        <end position="104"/>
    </location>
</feature>
<evidence type="ECO:0000256" key="7">
    <source>
        <dbReference type="RuleBase" id="RU003346"/>
    </source>
</evidence>
<keyword evidence="6 9" id="KW-0472">Membrane</keyword>
<proteinExistence type="inferred from homology"/>
<evidence type="ECO:0000256" key="1">
    <source>
        <dbReference type="ARBA" id="ARBA00004141"/>
    </source>
</evidence>
<protein>
    <recommendedName>
        <fullName evidence="10">Major facilitator superfamily (MFS) profile domain-containing protein</fullName>
    </recommendedName>
</protein>
<dbReference type="PANTHER" id="PTHR48022:SF47">
    <property type="entry name" value="MAJOR FACILITATOR SUPERFAMILY (MFS) PROFILE DOMAIN-CONTAINING PROTEIN"/>
    <property type="match status" value="1"/>
</dbReference>
<keyword evidence="3 7" id="KW-0813">Transport</keyword>
<evidence type="ECO:0000256" key="2">
    <source>
        <dbReference type="ARBA" id="ARBA00010992"/>
    </source>
</evidence>
<dbReference type="Proteomes" id="UP000761534">
    <property type="component" value="Unassembled WGS sequence"/>
</dbReference>
<dbReference type="CDD" id="cd17356">
    <property type="entry name" value="MFS_HXT"/>
    <property type="match status" value="1"/>
</dbReference>
<dbReference type="EMBL" id="SWFS01000499">
    <property type="protein sequence ID" value="KAA8900550.1"/>
    <property type="molecule type" value="Genomic_DNA"/>
</dbReference>
<dbReference type="PROSITE" id="PS00216">
    <property type="entry name" value="SUGAR_TRANSPORT_1"/>
    <property type="match status" value="1"/>
</dbReference>
<dbReference type="InterPro" id="IPR003663">
    <property type="entry name" value="Sugar/inositol_transpt"/>
</dbReference>
<evidence type="ECO:0000259" key="10">
    <source>
        <dbReference type="PROSITE" id="PS50850"/>
    </source>
</evidence>
<evidence type="ECO:0000313" key="12">
    <source>
        <dbReference type="Proteomes" id="UP000761534"/>
    </source>
</evidence>
<keyword evidence="5 9" id="KW-1133">Transmembrane helix</keyword>
<evidence type="ECO:0000256" key="4">
    <source>
        <dbReference type="ARBA" id="ARBA00022692"/>
    </source>
</evidence>
<name>A0A642UM32_9ASCO</name>
<feature type="transmembrane region" description="Helical" evidence="9">
    <location>
        <begin position="373"/>
        <end position="397"/>
    </location>
</feature>
<feature type="transmembrane region" description="Helical" evidence="9">
    <location>
        <begin position="171"/>
        <end position="191"/>
    </location>
</feature>
<dbReference type="AlphaFoldDB" id="A0A642UM32"/>
<feature type="transmembrane region" description="Helical" evidence="9">
    <location>
        <begin position="140"/>
        <end position="159"/>
    </location>
</feature>
<keyword evidence="4 9" id="KW-0812">Transmembrane</keyword>
<dbReference type="GO" id="GO:0016020">
    <property type="term" value="C:membrane"/>
    <property type="evidence" value="ECO:0007669"/>
    <property type="project" value="UniProtKB-SubCell"/>
</dbReference>
<evidence type="ECO:0000256" key="9">
    <source>
        <dbReference type="SAM" id="Phobius"/>
    </source>
</evidence>
<dbReference type="InterPro" id="IPR020846">
    <property type="entry name" value="MFS_dom"/>
</dbReference>
<reference evidence="11" key="1">
    <citation type="journal article" date="2019" name="G3 (Bethesda)">
        <title>Genome Assemblies of Two Rare Opportunistic Yeast Pathogens: Diutina rugosa (syn. Candida rugosa) and Trichomonascus ciferrii (syn. Candida ciferrii).</title>
        <authorList>
            <person name="Mixao V."/>
            <person name="Saus E."/>
            <person name="Hansen A.P."/>
            <person name="Lass-Florl C."/>
            <person name="Gabaldon T."/>
        </authorList>
    </citation>
    <scope>NUCLEOTIDE SEQUENCE</scope>
    <source>
        <strain evidence="11">CBS 4856</strain>
    </source>
</reference>
<dbReference type="Pfam" id="PF00083">
    <property type="entry name" value="Sugar_tr"/>
    <property type="match status" value="1"/>
</dbReference>
<dbReference type="NCBIfam" id="TIGR00879">
    <property type="entry name" value="SP"/>
    <property type="match status" value="1"/>
</dbReference>
<feature type="transmembrane region" description="Helical" evidence="9">
    <location>
        <begin position="409"/>
        <end position="429"/>
    </location>
</feature>
<feature type="compositionally biased region" description="Polar residues" evidence="8">
    <location>
        <begin position="505"/>
        <end position="514"/>
    </location>
</feature>
<dbReference type="PROSITE" id="PS00217">
    <property type="entry name" value="SUGAR_TRANSPORT_2"/>
    <property type="match status" value="1"/>
</dbReference>
<evidence type="ECO:0000256" key="6">
    <source>
        <dbReference type="ARBA" id="ARBA00023136"/>
    </source>
</evidence>
<dbReference type="VEuPathDB" id="FungiDB:TRICI_006196"/>
<organism evidence="11 12">
    <name type="scientific">Trichomonascus ciferrii</name>
    <dbReference type="NCBI Taxonomy" id="44093"/>
    <lineage>
        <taxon>Eukaryota</taxon>
        <taxon>Fungi</taxon>
        <taxon>Dikarya</taxon>
        <taxon>Ascomycota</taxon>
        <taxon>Saccharomycotina</taxon>
        <taxon>Dipodascomycetes</taxon>
        <taxon>Dipodascales</taxon>
        <taxon>Trichomonascaceae</taxon>
        <taxon>Trichomonascus</taxon>
        <taxon>Trichomonascus ciferrii complex</taxon>
    </lineage>
</organism>
<feature type="transmembrane region" description="Helical" evidence="9">
    <location>
        <begin position="324"/>
        <end position="347"/>
    </location>
</feature>
<dbReference type="PRINTS" id="PR00171">
    <property type="entry name" value="SUGRTRNSPORT"/>
</dbReference>
<dbReference type="InterPro" id="IPR036259">
    <property type="entry name" value="MFS_trans_sf"/>
</dbReference>
<feature type="domain" description="Major facilitator superfamily (MFS) profile" evidence="10">
    <location>
        <begin position="12"/>
        <end position="462"/>
    </location>
</feature>
<dbReference type="OrthoDB" id="4142200at2759"/>
<evidence type="ECO:0000256" key="5">
    <source>
        <dbReference type="ARBA" id="ARBA00022989"/>
    </source>
</evidence>
<dbReference type="SUPFAM" id="SSF103473">
    <property type="entry name" value="MFS general substrate transporter"/>
    <property type="match status" value="1"/>
</dbReference>
<comment type="subcellular location">
    <subcellularLocation>
        <location evidence="1">Membrane</location>
        <topology evidence="1">Multi-pass membrane protein</topology>
    </subcellularLocation>
</comment>